<dbReference type="Pfam" id="PF00854">
    <property type="entry name" value="PTR2"/>
    <property type="match status" value="1"/>
</dbReference>
<evidence type="ECO:0000256" key="1">
    <source>
        <dbReference type="ARBA" id="ARBA00004141"/>
    </source>
</evidence>
<comment type="similarity">
    <text evidence="2">Belongs to the major facilitator superfamily. Proton-dependent oligopeptide transporter (POT/PTR) (TC 2.A.17) family.</text>
</comment>
<dbReference type="PANTHER" id="PTHR11654">
    <property type="entry name" value="OLIGOPEPTIDE TRANSPORTER-RELATED"/>
    <property type="match status" value="1"/>
</dbReference>
<keyword evidence="5 7" id="KW-0472">Membrane</keyword>
<accession>A0AAD8JJY1</accession>
<feature type="transmembrane region" description="Helical" evidence="7">
    <location>
        <begin position="20"/>
        <end position="48"/>
    </location>
</feature>
<evidence type="ECO:0000313" key="8">
    <source>
        <dbReference type="EMBL" id="KAK1405729.1"/>
    </source>
</evidence>
<dbReference type="GO" id="GO:0016020">
    <property type="term" value="C:membrane"/>
    <property type="evidence" value="ECO:0007669"/>
    <property type="project" value="UniProtKB-SubCell"/>
</dbReference>
<reference evidence="8" key="1">
    <citation type="submission" date="2023-02" db="EMBL/GenBank/DDBJ databases">
        <title>Genome of toxic invasive species Heracleum sosnowskyi carries increased number of genes despite the absence of recent whole-genome duplications.</title>
        <authorList>
            <person name="Schelkunov M."/>
            <person name="Shtratnikova V."/>
            <person name="Makarenko M."/>
            <person name="Klepikova A."/>
            <person name="Omelchenko D."/>
            <person name="Novikova G."/>
            <person name="Obukhova E."/>
            <person name="Bogdanov V."/>
            <person name="Penin A."/>
            <person name="Logacheva M."/>
        </authorList>
    </citation>
    <scope>NUCLEOTIDE SEQUENCE</scope>
    <source>
        <strain evidence="8">Hsosn_3</strain>
        <tissue evidence="8">Leaf</tissue>
    </source>
</reference>
<evidence type="ECO:0000256" key="6">
    <source>
        <dbReference type="ARBA" id="ARBA00044504"/>
    </source>
</evidence>
<dbReference type="EMBL" id="JAUIZM010000001">
    <property type="protein sequence ID" value="KAK1405729.1"/>
    <property type="molecule type" value="Genomic_DNA"/>
</dbReference>
<dbReference type="AlphaFoldDB" id="A0AAD8JJY1"/>
<evidence type="ECO:0000256" key="3">
    <source>
        <dbReference type="ARBA" id="ARBA00022692"/>
    </source>
</evidence>
<comment type="similarity">
    <text evidence="6">Belongs to the major facilitator superfamily. Phosphate:H(+) symporter (TC 2.A.1.9) family.</text>
</comment>
<feature type="transmembrane region" description="Helical" evidence="7">
    <location>
        <begin position="68"/>
        <end position="85"/>
    </location>
</feature>
<evidence type="ECO:0000256" key="5">
    <source>
        <dbReference type="ARBA" id="ARBA00023136"/>
    </source>
</evidence>
<comment type="subcellular location">
    <subcellularLocation>
        <location evidence="1">Membrane</location>
        <topology evidence="1">Multi-pass membrane protein</topology>
    </subcellularLocation>
</comment>
<keyword evidence="3 7" id="KW-0812">Transmembrane</keyword>
<feature type="transmembrane region" description="Helical" evidence="7">
    <location>
        <begin position="528"/>
        <end position="547"/>
    </location>
</feature>
<keyword evidence="4 7" id="KW-1133">Transmembrane helix</keyword>
<proteinExistence type="inferred from homology"/>
<evidence type="ECO:0000256" key="7">
    <source>
        <dbReference type="SAM" id="Phobius"/>
    </source>
</evidence>
<protein>
    <submittedName>
        <fullName evidence="8">Proton-dependent oligopeptide transporter</fullName>
    </submittedName>
</protein>
<dbReference type="Gene3D" id="1.20.1250.20">
    <property type="entry name" value="MFS general substrate transporter like domains"/>
    <property type="match status" value="1"/>
</dbReference>
<feature type="transmembrane region" description="Helical" evidence="7">
    <location>
        <begin position="405"/>
        <end position="425"/>
    </location>
</feature>
<feature type="transmembrane region" description="Helical" evidence="7">
    <location>
        <begin position="364"/>
        <end position="384"/>
    </location>
</feature>
<feature type="transmembrane region" description="Helical" evidence="7">
    <location>
        <begin position="92"/>
        <end position="111"/>
    </location>
</feature>
<feature type="transmembrane region" description="Helical" evidence="7">
    <location>
        <begin position="139"/>
        <end position="163"/>
    </location>
</feature>
<feature type="transmembrane region" description="Helical" evidence="7">
    <location>
        <begin position="184"/>
        <end position="205"/>
    </location>
</feature>
<organism evidence="8 9">
    <name type="scientific">Heracleum sosnowskyi</name>
    <dbReference type="NCBI Taxonomy" id="360622"/>
    <lineage>
        <taxon>Eukaryota</taxon>
        <taxon>Viridiplantae</taxon>
        <taxon>Streptophyta</taxon>
        <taxon>Embryophyta</taxon>
        <taxon>Tracheophyta</taxon>
        <taxon>Spermatophyta</taxon>
        <taxon>Magnoliopsida</taxon>
        <taxon>eudicotyledons</taxon>
        <taxon>Gunneridae</taxon>
        <taxon>Pentapetalae</taxon>
        <taxon>asterids</taxon>
        <taxon>campanulids</taxon>
        <taxon>Apiales</taxon>
        <taxon>Apiaceae</taxon>
        <taxon>Apioideae</taxon>
        <taxon>apioid superclade</taxon>
        <taxon>Tordylieae</taxon>
        <taxon>Tordyliinae</taxon>
        <taxon>Heracleum</taxon>
    </lineage>
</organism>
<dbReference type="InterPro" id="IPR000109">
    <property type="entry name" value="POT_fam"/>
</dbReference>
<reference evidence="8" key="2">
    <citation type="submission" date="2023-05" db="EMBL/GenBank/DDBJ databases">
        <authorList>
            <person name="Schelkunov M.I."/>
        </authorList>
    </citation>
    <scope>NUCLEOTIDE SEQUENCE</scope>
    <source>
        <strain evidence="8">Hsosn_3</strain>
        <tissue evidence="8">Leaf</tissue>
    </source>
</reference>
<feature type="transmembrane region" description="Helical" evidence="7">
    <location>
        <begin position="487"/>
        <end position="508"/>
    </location>
</feature>
<keyword evidence="9" id="KW-1185">Reference proteome</keyword>
<dbReference type="Proteomes" id="UP001237642">
    <property type="component" value="Unassembled WGS sequence"/>
</dbReference>
<dbReference type="InterPro" id="IPR036259">
    <property type="entry name" value="MFS_trans_sf"/>
</dbReference>
<comment type="caution">
    <text evidence="8">The sequence shown here is derived from an EMBL/GenBank/DDBJ whole genome shotgun (WGS) entry which is preliminary data.</text>
</comment>
<gene>
    <name evidence="8" type="ORF">POM88_005334</name>
</gene>
<evidence type="ECO:0000256" key="4">
    <source>
        <dbReference type="ARBA" id="ARBA00022989"/>
    </source>
</evidence>
<feature type="transmembrane region" description="Helical" evidence="7">
    <location>
        <begin position="453"/>
        <end position="475"/>
    </location>
</feature>
<evidence type="ECO:0000256" key="2">
    <source>
        <dbReference type="ARBA" id="ARBA00005982"/>
    </source>
</evidence>
<dbReference type="SUPFAM" id="SSF103473">
    <property type="entry name" value="MFS general substrate transporter"/>
    <property type="match status" value="1"/>
</dbReference>
<sequence>MSNSGEIEPKQKQTMERGGLRATLFVFGTTALESIIFVGNAVSLFVYFYGTMNFSLTKSATMLTNYMGSAYVLSLLGGFICDTFLTRFTTCVLFGSIQVVGYVILTIQAFIDHLKPAPCKDITLLLMNKCEKSDDGQTLMLYTGLYLVALGVGGIKAAVPSLGADQYDEKNPEEAVYIPTYFNWYFFSFVCGAVIGTTFLVWVNTYRGWDWGFLVSTLTMTAAVLFLCTGFSFFRHSTPKGSPLTRIAQVFVAAFKNRKLSRPETEEGYHEISDNKDGTEIEILKKTNQFKFLDRAAIIRTADSSDTGPWSVCTVTQVEETKIVVRMLPIIGSTIFLNTCLAQLQTFTVQQANTLDRNVIGIHVPSSSIPVIPLGIMFFAVPIYDRFCVPALRKLTGIPTGIRQLQRIGVGLVLSTLSMVVGGYVETRRKRIAVHHNMVDSQMPLPMNVMWLGLQYGIFGMADMFTMVGLLDFFYSESSAGMKSLGVAFTWLSSAIGYYLSTVIVNLVDDLSGGWFESNNLNRDKLNYYYYLFAGLSTLNFGFYLLCSSWYRYRDSGVKEIEGESKVEMGSVSAV</sequence>
<evidence type="ECO:0000313" key="9">
    <source>
        <dbReference type="Proteomes" id="UP001237642"/>
    </source>
</evidence>
<feature type="transmembrane region" description="Helical" evidence="7">
    <location>
        <begin position="211"/>
        <end position="234"/>
    </location>
</feature>
<name>A0AAD8JJY1_9APIA</name>
<dbReference type="GO" id="GO:0022857">
    <property type="term" value="F:transmembrane transporter activity"/>
    <property type="evidence" value="ECO:0007669"/>
    <property type="project" value="InterPro"/>
</dbReference>